<dbReference type="STRING" id="1121298.SAMN05444401_0253"/>
<keyword evidence="7 8" id="KW-0472">Membrane</keyword>
<comment type="subcellular location">
    <subcellularLocation>
        <location evidence="1">Cell membrane</location>
        <topology evidence="1">Multi-pass membrane protein</topology>
    </subcellularLocation>
</comment>
<evidence type="ECO:0000256" key="5">
    <source>
        <dbReference type="ARBA" id="ARBA00022692"/>
    </source>
</evidence>
<evidence type="ECO:0000256" key="1">
    <source>
        <dbReference type="ARBA" id="ARBA00004651"/>
    </source>
</evidence>
<keyword evidence="3 10" id="KW-0328">Glycosyltransferase</keyword>
<sequence length="479" mass="56165">MKKFFNNFLRHALIIFLIMIIVGNIGRIYYPFNFAKFKYLTFVVILLLILFIYLYKRYKKGNLIFWRKLLEGINLPRVIIIAFILRILWIILIPTIPQSDFALMYEYAEIASQGIYHGFKGTSYFARFAHDIITVLYFSLFYRFTSNPLWWIKFFNVIFSTVSVYLIYLLIKELYNEKTACIGALLLALYPPYIMYTSETMSENMAIPFYILSIYIFIKSLKLEKNHWLLLLCGACLSIGNMFRMVGIVVLVAYGMYSFIYKGFIKGIKNISLILIAFIIPIYVASSWLMQGDVIENHLWQSKESYMTSILKGTNIKYYGMWNPEDAQLPIDYNYDSEKIEAASKAIIKERFKNTPPLEIGKFYITKLMLQWITGDFFSVLWTVENASPTVITNFLTANISLLQLACSIYFIMVLILSLKEIRLNDFPEEINFFYILLGGFIILYLITEVQGRYSFIIGWIFIIFAVQALRRNSPWLHS</sequence>
<name>A0A1M6NL13_9CLOT</name>
<feature type="transmembrane region" description="Helical" evidence="8">
    <location>
        <begin position="201"/>
        <end position="218"/>
    </location>
</feature>
<feature type="transmembrane region" description="Helical" evidence="8">
    <location>
        <begin position="12"/>
        <end position="30"/>
    </location>
</feature>
<evidence type="ECO:0000256" key="6">
    <source>
        <dbReference type="ARBA" id="ARBA00022989"/>
    </source>
</evidence>
<keyword evidence="11" id="KW-1185">Reference proteome</keyword>
<keyword evidence="6 8" id="KW-1133">Transmembrane helix</keyword>
<evidence type="ECO:0000256" key="2">
    <source>
        <dbReference type="ARBA" id="ARBA00022475"/>
    </source>
</evidence>
<feature type="domain" description="Glycosyltransferase RgtA/B/C/D-like" evidence="9">
    <location>
        <begin position="139"/>
        <end position="280"/>
    </location>
</feature>
<evidence type="ECO:0000259" key="9">
    <source>
        <dbReference type="Pfam" id="PF13231"/>
    </source>
</evidence>
<organism evidence="10 11">
    <name type="scientific">Clostridium amylolyticum</name>
    <dbReference type="NCBI Taxonomy" id="1121298"/>
    <lineage>
        <taxon>Bacteria</taxon>
        <taxon>Bacillati</taxon>
        <taxon>Bacillota</taxon>
        <taxon>Clostridia</taxon>
        <taxon>Eubacteriales</taxon>
        <taxon>Clostridiaceae</taxon>
        <taxon>Clostridium</taxon>
    </lineage>
</organism>
<feature type="transmembrane region" description="Helical" evidence="8">
    <location>
        <begin position="75"/>
        <end position="96"/>
    </location>
</feature>
<feature type="transmembrane region" description="Helical" evidence="8">
    <location>
        <begin position="271"/>
        <end position="290"/>
    </location>
</feature>
<dbReference type="GO" id="GO:0009103">
    <property type="term" value="P:lipopolysaccharide biosynthetic process"/>
    <property type="evidence" value="ECO:0007669"/>
    <property type="project" value="UniProtKB-ARBA"/>
</dbReference>
<dbReference type="Pfam" id="PF13231">
    <property type="entry name" value="PMT_2"/>
    <property type="match status" value="1"/>
</dbReference>
<feature type="transmembrane region" description="Helical" evidence="8">
    <location>
        <begin position="396"/>
        <end position="419"/>
    </location>
</feature>
<dbReference type="RefSeq" id="WP_073012181.1">
    <property type="nucleotide sequence ID" value="NZ_FQZO01000011.1"/>
</dbReference>
<feature type="transmembrane region" description="Helical" evidence="8">
    <location>
        <begin position="178"/>
        <end position="195"/>
    </location>
</feature>
<protein>
    <submittedName>
        <fullName evidence="10">Dolichyl-phosphate-mannose-protein mannosyltransferase</fullName>
    </submittedName>
</protein>
<dbReference type="GO" id="GO:0005886">
    <property type="term" value="C:plasma membrane"/>
    <property type="evidence" value="ECO:0007669"/>
    <property type="project" value="UniProtKB-SubCell"/>
</dbReference>
<dbReference type="AlphaFoldDB" id="A0A1M6NL13"/>
<feature type="transmembrane region" description="Helical" evidence="8">
    <location>
        <begin position="431"/>
        <end position="448"/>
    </location>
</feature>
<reference evidence="10 11" key="1">
    <citation type="submission" date="2016-11" db="EMBL/GenBank/DDBJ databases">
        <authorList>
            <person name="Jaros S."/>
            <person name="Januszkiewicz K."/>
            <person name="Wedrychowicz H."/>
        </authorList>
    </citation>
    <scope>NUCLEOTIDE SEQUENCE [LARGE SCALE GENOMIC DNA]</scope>
    <source>
        <strain evidence="10 11">DSM 21864</strain>
    </source>
</reference>
<feature type="transmembrane region" description="Helical" evidence="8">
    <location>
        <begin position="36"/>
        <end position="55"/>
    </location>
</feature>
<keyword evidence="4 10" id="KW-0808">Transferase</keyword>
<accession>A0A1M6NL13</accession>
<evidence type="ECO:0000313" key="10">
    <source>
        <dbReference type="EMBL" id="SHJ96346.1"/>
    </source>
</evidence>
<dbReference type="GO" id="GO:0016763">
    <property type="term" value="F:pentosyltransferase activity"/>
    <property type="evidence" value="ECO:0007669"/>
    <property type="project" value="TreeGrafter"/>
</dbReference>
<dbReference type="InterPro" id="IPR050297">
    <property type="entry name" value="LipidA_mod_glycosyltrf_83"/>
</dbReference>
<dbReference type="PANTHER" id="PTHR33908">
    <property type="entry name" value="MANNOSYLTRANSFERASE YKCB-RELATED"/>
    <property type="match status" value="1"/>
</dbReference>
<evidence type="ECO:0000256" key="3">
    <source>
        <dbReference type="ARBA" id="ARBA00022676"/>
    </source>
</evidence>
<feature type="transmembrane region" description="Helical" evidence="8">
    <location>
        <begin position="230"/>
        <end position="259"/>
    </location>
</feature>
<evidence type="ECO:0000256" key="8">
    <source>
        <dbReference type="SAM" id="Phobius"/>
    </source>
</evidence>
<feature type="transmembrane region" description="Helical" evidence="8">
    <location>
        <begin position="150"/>
        <end position="171"/>
    </location>
</feature>
<evidence type="ECO:0000256" key="4">
    <source>
        <dbReference type="ARBA" id="ARBA00022679"/>
    </source>
</evidence>
<feature type="transmembrane region" description="Helical" evidence="8">
    <location>
        <begin position="454"/>
        <end position="470"/>
    </location>
</feature>
<keyword evidence="5 8" id="KW-0812">Transmembrane</keyword>
<keyword evidence="2" id="KW-1003">Cell membrane</keyword>
<evidence type="ECO:0000256" key="7">
    <source>
        <dbReference type="ARBA" id="ARBA00023136"/>
    </source>
</evidence>
<evidence type="ECO:0000313" key="11">
    <source>
        <dbReference type="Proteomes" id="UP000184080"/>
    </source>
</evidence>
<dbReference type="Proteomes" id="UP000184080">
    <property type="component" value="Unassembled WGS sequence"/>
</dbReference>
<dbReference type="InterPro" id="IPR038731">
    <property type="entry name" value="RgtA/B/C-like"/>
</dbReference>
<proteinExistence type="predicted"/>
<gene>
    <name evidence="10" type="ORF">SAMN05444401_0253</name>
</gene>
<dbReference type="PANTHER" id="PTHR33908:SF11">
    <property type="entry name" value="MEMBRANE PROTEIN"/>
    <property type="match status" value="1"/>
</dbReference>
<dbReference type="EMBL" id="FQZO01000011">
    <property type="protein sequence ID" value="SHJ96346.1"/>
    <property type="molecule type" value="Genomic_DNA"/>
</dbReference>